<dbReference type="SUPFAM" id="SSF55620">
    <property type="entry name" value="Tetrahydrobiopterin biosynthesis enzymes-like"/>
    <property type="match status" value="1"/>
</dbReference>
<comment type="pathway">
    <text evidence="2">Cofactor biosynthesis; 7,8-dihydroneopterin triphosphate biosynthesis; 7,8-dihydroneopterin triphosphate from GTP: step 1/1.</text>
</comment>
<comment type="catalytic activity">
    <reaction evidence="1">
        <text>GTP + H2O = 7,8-dihydroneopterin 3'-triphosphate + formate + H(+)</text>
        <dbReference type="Rhea" id="RHEA:17473"/>
        <dbReference type="ChEBI" id="CHEBI:15377"/>
        <dbReference type="ChEBI" id="CHEBI:15378"/>
        <dbReference type="ChEBI" id="CHEBI:15740"/>
        <dbReference type="ChEBI" id="CHEBI:37565"/>
        <dbReference type="ChEBI" id="CHEBI:58462"/>
        <dbReference type="EC" id="3.5.4.16"/>
    </reaction>
</comment>
<protein>
    <recommendedName>
        <fullName evidence="4">GTP cyclohydrolase 1</fullName>
        <ecNumber evidence="3">3.5.4.16</ecNumber>
    </recommendedName>
    <alternativeName>
        <fullName evidence="7">GTP cyclohydrolase I</fullName>
    </alternativeName>
</protein>
<evidence type="ECO:0000256" key="5">
    <source>
        <dbReference type="ARBA" id="ARBA00022563"/>
    </source>
</evidence>
<evidence type="ECO:0000313" key="11">
    <source>
        <dbReference type="Proteomes" id="UP001596180"/>
    </source>
</evidence>
<comment type="caution">
    <text evidence="10">The sequence shown here is derived from an EMBL/GenBank/DDBJ whole genome shotgun (WGS) entry which is preliminary data.</text>
</comment>
<proteinExistence type="predicted"/>
<dbReference type="InterPro" id="IPR020602">
    <property type="entry name" value="GTP_CycHdrlase_I_dom"/>
</dbReference>
<dbReference type="EC" id="3.5.4.16" evidence="3"/>
<feature type="region of interest" description="Disordered" evidence="8">
    <location>
        <begin position="1"/>
        <end position="20"/>
    </location>
</feature>
<keyword evidence="6 10" id="KW-0378">Hydrolase</keyword>
<dbReference type="InterPro" id="IPR001474">
    <property type="entry name" value="GTP_CycHdrlase_I"/>
</dbReference>
<gene>
    <name evidence="10" type="primary">folE</name>
    <name evidence="10" type="ORF">ACFPZI_25790</name>
</gene>
<sequence length="236" mass="26531">MSDRQQPPSGAPKVGGLAGDDIGYDSEEWAAVRPRRITPEQWQQFEGYMREIFTALGMPVGSPPTVDTPRRFLRALFEATSGYEGDEKLVTAFPTECRGGPDCRISQVVEGPIPFFALCEHHSLPFFGAAYVGYVAHEHILGLSKLTRLLRLFARRFSVQERIGQQLADALVRILEPHGVAVHLEAVHLCTQMRGVREIESSTRTTYWRGSYETEDQLRMEFFDLCGPRSTGRGRT</sequence>
<accession>A0ABW1E4Y5</accession>
<dbReference type="PANTHER" id="PTHR11109:SF7">
    <property type="entry name" value="GTP CYCLOHYDROLASE 1"/>
    <property type="match status" value="1"/>
</dbReference>
<feature type="domain" description="GTP cyclohydrolase I" evidence="9">
    <location>
        <begin position="48"/>
        <end position="226"/>
    </location>
</feature>
<dbReference type="Gene3D" id="3.30.1130.10">
    <property type="match status" value="1"/>
</dbReference>
<name>A0ABW1E4Y5_9ACTN</name>
<evidence type="ECO:0000313" key="10">
    <source>
        <dbReference type="EMBL" id="MFC5855071.1"/>
    </source>
</evidence>
<dbReference type="EMBL" id="JBHSOA010000061">
    <property type="protein sequence ID" value="MFC5855071.1"/>
    <property type="molecule type" value="Genomic_DNA"/>
</dbReference>
<dbReference type="Pfam" id="PF01227">
    <property type="entry name" value="GTP_cyclohydroI"/>
    <property type="match status" value="1"/>
</dbReference>
<evidence type="ECO:0000256" key="8">
    <source>
        <dbReference type="SAM" id="MobiDB-lite"/>
    </source>
</evidence>
<dbReference type="RefSeq" id="WP_381367422.1">
    <property type="nucleotide sequence ID" value="NZ_JBHSOA010000061.1"/>
</dbReference>
<evidence type="ECO:0000256" key="7">
    <source>
        <dbReference type="ARBA" id="ARBA00030854"/>
    </source>
</evidence>
<evidence type="ECO:0000256" key="2">
    <source>
        <dbReference type="ARBA" id="ARBA00005080"/>
    </source>
</evidence>
<keyword evidence="5" id="KW-0554">One-carbon metabolism</keyword>
<reference evidence="11" key="1">
    <citation type="journal article" date="2019" name="Int. J. Syst. Evol. Microbiol.">
        <title>The Global Catalogue of Microorganisms (GCM) 10K type strain sequencing project: providing services to taxonomists for standard genome sequencing and annotation.</title>
        <authorList>
            <consortium name="The Broad Institute Genomics Platform"/>
            <consortium name="The Broad Institute Genome Sequencing Center for Infectious Disease"/>
            <person name="Wu L."/>
            <person name="Ma J."/>
        </authorList>
    </citation>
    <scope>NUCLEOTIDE SEQUENCE [LARGE SCALE GENOMIC DNA]</scope>
    <source>
        <strain evidence="11">JCM 10411</strain>
    </source>
</reference>
<organism evidence="10 11">
    <name type="scientific">Streptomyces chlorus</name>
    <dbReference type="NCBI Taxonomy" id="887452"/>
    <lineage>
        <taxon>Bacteria</taxon>
        <taxon>Bacillati</taxon>
        <taxon>Actinomycetota</taxon>
        <taxon>Actinomycetes</taxon>
        <taxon>Kitasatosporales</taxon>
        <taxon>Streptomycetaceae</taxon>
        <taxon>Streptomyces</taxon>
    </lineage>
</organism>
<dbReference type="InterPro" id="IPR043133">
    <property type="entry name" value="GTP-CH-I_C/QueF"/>
</dbReference>
<dbReference type="GO" id="GO:0003934">
    <property type="term" value="F:GTP cyclohydrolase I activity"/>
    <property type="evidence" value="ECO:0007669"/>
    <property type="project" value="UniProtKB-EC"/>
</dbReference>
<evidence type="ECO:0000259" key="9">
    <source>
        <dbReference type="Pfam" id="PF01227"/>
    </source>
</evidence>
<evidence type="ECO:0000256" key="4">
    <source>
        <dbReference type="ARBA" id="ARBA00017272"/>
    </source>
</evidence>
<evidence type="ECO:0000256" key="1">
    <source>
        <dbReference type="ARBA" id="ARBA00001052"/>
    </source>
</evidence>
<dbReference type="PANTHER" id="PTHR11109">
    <property type="entry name" value="GTP CYCLOHYDROLASE I"/>
    <property type="match status" value="1"/>
</dbReference>
<keyword evidence="11" id="KW-1185">Reference proteome</keyword>
<evidence type="ECO:0000256" key="6">
    <source>
        <dbReference type="ARBA" id="ARBA00022801"/>
    </source>
</evidence>
<evidence type="ECO:0000256" key="3">
    <source>
        <dbReference type="ARBA" id="ARBA00012715"/>
    </source>
</evidence>
<dbReference type="Proteomes" id="UP001596180">
    <property type="component" value="Unassembled WGS sequence"/>
</dbReference>